<name>A0A8J3GII9_9HYPH</name>
<dbReference type="GO" id="GO:0005886">
    <property type="term" value="C:plasma membrane"/>
    <property type="evidence" value="ECO:0007669"/>
    <property type="project" value="TreeGrafter"/>
</dbReference>
<dbReference type="GO" id="GO:0044539">
    <property type="term" value="P:long-chain fatty acid import into cell"/>
    <property type="evidence" value="ECO:0007669"/>
    <property type="project" value="TreeGrafter"/>
</dbReference>
<dbReference type="GO" id="GO:0004467">
    <property type="term" value="F:long-chain fatty acid-CoA ligase activity"/>
    <property type="evidence" value="ECO:0007669"/>
    <property type="project" value="TreeGrafter"/>
</dbReference>
<accession>A0A8J3GII9</accession>
<dbReference type="GO" id="GO:0005324">
    <property type="term" value="F:long-chain fatty acid transmembrane transporter activity"/>
    <property type="evidence" value="ECO:0007669"/>
    <property type="project" value="TreeGrafter"/>
</dbReference>
<keyword evidence="9" id="KW-1185">Reference proteome</keyword>
<dbReference type="Pfam" id="PF13193">
    <property type="entry name" value="AMP-binding_C"/>
    <property type="match status" value="1"/>
</dbReference>
<dbReference type="Gene3D" id="3.30.300.30">
    <property type="match status" value="1"/>
</dbReference>
<feature type="domain" description="AMP-dependent synthetase/ligase" evidence="6">
    <location>
        <begin position="26"/>
        <end position="365"/>
    </location>
</feature>
<evidence type="ECO:0000313" key="8">
    <source>
        <dbReference type="EMBL" id="GHC78855.1"/>
    </source>
</evidence>
<keyword evidence="4" id="KW-0067">ATP-binding</keyword>
<keyword evidence="3" id="KW-0547">Nucleotide-binding</keyword>
<dbReference type="InterPro" id="IPR045851">
    <property type="entry name" value="AMP-bd_C_sf"/>
</dbReference>
<dbReference type="PANTHER" id="PTHR43107">
    <property type="entry name" value="LONG-CHAIN FATTY ACID TRANSPORT PROTEIN"/>
    <property type="match status" value="1"/>
</dbReference>
<evidence type="ECO:0000259" key="6">
    <source>
        <dbReference type="Pfam" id="PF00501"/>
    </source>
</evidence>
<protein>
    <submittedName>
        <fullName evidence="8">ATP-dependent acyl-CoA ligase</fullName>
    </submittedName>
</protein>
<dbReference type="GO" id="GO:0005524">
    <property type="term" value="F:ATP binding"/>
    <property type="evidence" value="ECO:0007669"/>
    <property type="project" value="UniProtKB-KW"/>
</dbReference>
<comment type="caution">
    <text evidence="8">The sequence shown here is derived from an EMBL/GenBank/DDBJ whole genome shotgun (WGS) entry which is preliminary data.</text>
</comment>
<keyword evidence="2 8" id="KW-0436">Ligase</keyword>
<dbReference type="InterPro" id="IPR000873">
    <property type="entry name" value="AMP-dep_synth/lig_dom"/>
</dbReference>
<evidence type="ECO:0000256" key="4">
    <source>
        <dbReference type="ARBA" id="ARBA00022840"/>
    </source>
</evidence>
<feature type="domain" description="AMP-binding enzyme C-terminal" evidence="7">
    <location>
        <begin position="426"/>
        <end position="499"/>
    </location>
</feature>
<dbReference type="Pfam" id="PF00501">
    <property type="entry name" value="AMP-binding"/>
    <property type="match status" value="1"/>
</dbReference>
<gene>
    <name evidence="8" type="primary">caiC</name>
    <name evidence="8" type="ORF">GCM10010136_30920</name>
</gene>
<organism evidence="8 9">
    <name type="scientific">Limoniibacter endophyticus</name>
    <dbReference type="NCBI Taxonomy" id="1565040"/>
    <lineage>
        <taxon>Bacteria</taxon>
        <taxon>Pseudomonadati</taxon>
        <taxon>Pseudomonadota</taxon>
        <taxon>Alphaproteobacteria</taxon>
        <taxon>Hyphomicrobiales</taxon>
        <taxon>Bartonellaceae</taxon>
        <taxon>Limoniibacter</taxon>
    </lineage>
</organism>
<reference evidence="8" key="2">
    <citation type="submission" date="2020-09" db="EMBL/GenBank/DDBJ databases">
        <authorList>
            <person name="Sun Q."/>
            <person name="Kim S."/>
        </authorList>
    </citation>
    <scope>NUCLEOTIDE SEQUENCE</scope>
    <source>
        <strain evidence="8">KCTC 42097</strain>
    </source>
</reference>
<feature type="region of interest" description="Disordered" evidence="5">
    <location>
        <begin position="502"/>
        <end position="523"/>
    </location>
</feature>
<dbReference type="InterPro" id="IPR020845">
    <property type="entry name" value="AMP-binding_CS"/>
</dbReference>
<evidence type="ECO:0000256" key="3">
    <source>
        <dbReference type="ARBA" id="ARBA00022741"/>
    </source>
</evidence>
<evidence type="ECO:0000256" key="5">
    <source>
        <dbReference type="SAM" id="MobiDB-lite"/>
    </source>
</evidence>
<dbReference type="PANTHER" id="PTHR43107:SF15">
    <property type="entry name" value="FATTY ACID TRANSPORT PROTEIN 3, ISOFORM A"/>
    <property type="match status" value="1"/>
</dbReference>
<comment type="similarity">
    <text evidence="1">Belongs to the ATP-dependent AMP-binding enzyme family.</text>
</comment>
<dbReference type="EMBL" id="BMZO01000011">
    <property type="protein sequence ID" value="GHC78855.1"/>
    <property type="molecule type" value="Genomic_DNA"/>
</dbReference>
<dbReference type="RefSeq" id="WP_189492219.1">
    <property type="nucleotide sequence ID" value="NZ_BMZO01000011.1"/>
</dbReference>
<dbReference type="AlphaFoldDB" id="A0A8J3GII9"/>
<dbReference type="InterPro" id="IPR025110">
    <property type="entry name" value="AMP-bd_C"/>
</dbReference>
<proteinExistence type="inferred from homology"/>
<reference evidence="8" key="1">
    <citation type="journal article" date="2014" name="Int. J. Syst. Evol. Microbiol.">
        <title>Complete genome sequence of Corynebacterium casei LMG S-19264T (=DSM 44701T), isolated from a smear-ripened cheese.</title>
        <authorList>
            <consortium name="US DOE Joint Genome Institute (JGI-PGF)"/>
            <person name="Walter F."/>
            <person name="Albersmeier A."/>
            <person name="Kalinowski J."/>
            <person name="Ruckert C."/>
        </authorList>
    </citation>
    <scope>NUCLEOTIDE SEQUENCE</scope>
    <source>
        <strain evidence="8">KCTC 42097</strain>
    </source>
</reference>
<evidence type="ECO:0000256" key="1">
    <source>
        <dbReference type="ARBA" id="ARBA00006432"/>
    </source>
</evidence>
<dbReference type="SUPFAM" id="SSF56801">
    <property type="entry name" value="Acetyl-CoA synthetase-like"/>
    <property type="match status" value="1"/>
</dbReference>
<dbReference type="InterPro" id="IPR042099">
    <property type="entry name" value="ANL_N_sf"/>
</dbReference>
<dbReference type="PROSITE" id="PS00455">
    <property type="entry name" value="AMP_BINDING"/>
    <property type="match status" value="1"/>
</dbReference>
<sequence>MPSSSAIVPDHDATDPGLTIAQHWSARAATDPEHVYCRFGQEVWTINRMHRWSNRMAHALGGLCPRGSRVALMLGNHPDHAAAIFGLVKAGLVRVPVNVNLIGASLAFVFERFAPTVLIAERAYADVLRPVLEMNPELVVIWRHEGASDCSLSRLLAEASADDCSNVTASDDVIAITPSSGTTGEPKGVLKTDQSLRSGPLGIFALTGATRGDVLLHWEPLYHGAGVAVLIAAVMRPLTLVMVPRFSASQFWSNVDREGITLIHYLGGVLPILLAQPERDDDRSHSARLAWGGGASIEVSQRFSERFGIPMREGFGMSELTTFVTVSDAKSPMGACGKPLPFYEVRLRPIDGVQDGDFGECLAKSLDPGLAFRGYFGRPEAVAELVVNGWFSTGDLMRRDASGNYFYAGRLKDCVRRRGVNISAWEVERVFQGHSGVEECALIGVAGEMGDDDLKLFVKRVEGDRTSAAELLDWAHARMPYFQVPRYLEFIEAFDKTPTQRISKGRLPRDTANAYEAPEARRG</sequence>
<dbReference type="Gene3D" id="3.40.50.12780">
    <property type="entry name" value="N-terminal domain of ligase-like"/>
    <property type="match status" value="1"/>
</dbReference>
<evidence type="ECO:0000313" key="9">
    <source>
        <dbReference type="Proteomes" id="UP000641137"/>
    </source>
</evidence>
<evidence type="ECO:0000259" key="7">
    <source>
        <dbReference type="Pfam" id="PF13193"/>
    </source>
</evidence>
<dbReference type="Proteomes" id="UP000641137">
    <property type="component" value="Unassembled WGS sequence"/>
</dbReference>
<evidence type="ECO:0000256" key="2">
    <source>
        <dbReference type="ARBA" id="ARBA00022598"/>
    </source>
</evidence>